<dbReference type="GO" id="GO:0005737">
    <property type="term" value="C:cytoplasm"/>
    <property type="evidence" value="ECO:0007669"/>
    <property type="project" value="TreeGrafter"/>
</dbReference>
<dbReference type="Pfam" id="PF09981">
    <property type="entry name" value="DUF2218"/>
    <property type="match status" value="1"/>
</dbReference>
<evidence type="ECO:0000256" key="5">
    <source>
        <dbReference type="ARBA" id="ARBA00023317"/>
    </source>
</evidence>
<evidence type="ECO:0000313" key="10">
    <source>
        <dbReference type="Proteomes" id="UP000068382"/>
    </source>
</evidence>
<dbReference type="PANTHER" id="PTHR30502:SF0">
    <property type="entry name" value="PHOSPHOENOLPYRUVATE CARBOXYLASE FAMILY PROTEIN"/>
    <property type="match status" value="1"/>
</dbReference>
<dbReference type="FunFam" id="3.20.20.60:FF:000004">
    <property type="entry name" value="5-keto-4-deoxy-D-glucarate aldolase"/>
    <property type="match status" value="1"/>
</dbReference>
<dbReference type="InterPro" id="IPR015813">
    <property type="entry name" value="Pyrv/PenolPyrv_kinase-like_dom"/>
</dbReference>
<evidence type="ECO:0000256" key="6">
    <source>
        <dbReference type="ARBA" id="ARBA00045074"/>
    </source>
</evidence>
<comment type="cofactor">
    <cofactor evidence="1">
        <name>a divalent metal cation</name>
        <dbReference type="ChEBI" id="CHEBI:60240"/>
    </cofactor>
</comment>
<keyword evidence="4 9" id="KW-0456">Lyase</keyword>
<evidence type="ECO:0000256" key="7">
    <source>
        <dbReference type="ARBA" id="ARBA00068169"/>
    </source>
</evidence>
<dbReference type="PANTHER" id="PTHR30502">
    <property type="entry name" value="2-KETO-3-DEOXY-L-RHAMNONATE ALDOLASE"/>
    <property type="match status" value="1"/>
</dbReference>
<dbReference type="InterPro" id="IPR040442">
    <property type="entry name" value="Pyrv_kinase-like_dom_sf"/>
</dbReference>
<proteinExistence type="inferred from homology"/>
<comment type="caution">
    <text evidence="9">The sequence shown here is derived from an EMBL/GenBank/DDBJ whole genome shotgun (WGS) entry which is preliminary data.</text>
</comment>
<name>A0A132C309_9RHOB</name>
<dbReference type="InterPro" id="IPR050251">
    <property type="entry name" value="HpcH-HpaI_aldolase"/>
</dbReference>
<keyword evidence="5" id="KW-0670">Pyruvate</keyword>
<dbReference type="Gene3D" id="3.20.20.60">
    <property type="entry name" value="Phosphoenolpyruvate-binding domains"/>
    <property type="match status" value="1"/>
</dbReference>
<keyword evidence="3" id="KW-0479">Metal-binding</keyword>
<dbReference type="Proteomes" id="UP000068382">
    <property type="component" value="Unassembled WGS sequence"/>
</dbReference>
<dbReference type="InterPro" id="IPR005000">
    <property type="entry name" value="Aldolase/citrate-lyase_domain"/>
</dbReference>
<evidence type="ECO:0000313" key="9">
    <source>
        <dbReference type="EMBL" id="KUP94981.1"/>
    </source>
</evidence>
<dbReference type="EMBL" id="LPUY01000008">
    <property type="protein sequence ID" value="KUP94981.1"/>
    <property type="molecule type" value="Genomic_DNA"/>
</dbReference>
<evidence type="ECO:0000256" key="2">
    <source>
        <dbReference type="ARBA" id="ARBA00005568"/>
    </source>
</evidence>
<comment type="similarity">
    <text evidence="2">Belongs to the HpcH/HpaI aldolase family.</text>
</comment>
<reference evidence="9 10" key="1">
    <citation type="submission" date="2015-12" db="EMBL/GenBank/DDBJ databases">
        <title>Genome sequence of the marine Rhodobacteraceae strain O3.65, Candidatus Tritonibacter horizontis.</title>
        <authorList>
            <person name="Poehlein A."/>
            <person name="Giebel H.A."/>
            <person name="Voget S."/>
            <person name="Brinkhoff T."/>
        </authorList>
    </citation>
    <scope>NUCLEOTIDE SEQUENCE [LARGE SCALE GENOMIC DNA]</scope>
    <source>
        <strain evidence="9 10">O3.65</strain>
    </source>
</reference>
<organism evidence="9 10">
    <name type="scientific">Tritonibacter horizontis</name>
    <dbReference type="NCBI Taxonomy" id="1768241"/>
    <lineage>
        <taxon>Bacteria</taxon>
        <taxon>Pseudomonadati</taxon>
        <taxon>Pseudomonadota</taxon>
        <taxon>Alphaproteobacteria</taxon>
        <taxon>Rhodobacterales</taxon>
        <taxon>Paracoccaceae</taxon>
        <taxon>Tritonibacter</taxon>
    </lineage>
</organism>
<protein>
    <recommendedName>
        <fullName evidence="7">Hydroxypyruvate/pyruvate aldolase</fullName>
    </recommendedName>
</protein>
<keyword evidence="10" id="KW-1185">Reference proteome</keyword>
<sequence length="352" mass="37447">MPAPKNPFKQALSDGALQVGCWLGLADPYIAEISAGAGFDWVVVDAEHAPNDLRSIVAQLQVIAARSAHAVVRPPIGEAWILKQLLDAGAQTLLVPMVESGAQARALVAAVTYPPHGIRGVGAALARASDFSGIGDYLTTARDQICLLAQVENKLGMDALDDILAVEGIDGVFIGPSDLAADMGFIGQTNAPEVQAAVLDAIKRIVASGKAAGILTLDVALQRKCRDLGATFIATDIDVTVFARNMRASARQALALLPDQNAKGSAETAHAGKYLQQLCKHWAHKAKAEFTPDSGSVVFESGERVDMIADPDKLLISASTGPRGDLERWKAVVVRHLERFAFREELCIRWDS</sequence>
<comment type="catalytic activity">
    <reaction evidence="6">
        <text>D-glyceraldehyde + pyruvate = 2-dehydro-3-deoxy-L-galactonate</text>
        <dbReference type="Rhea" id="RHEA:80055"/>
        <dbReference type="ChEBI" id="CHEBI:15361"/>
        <dbReference type="ChEBI" id="CHEBI:17378"/>
        <dbReference type="ChEBI" id="CHEBI:75545"/>
    </reaction>
</comment>
<dbReference type="OrthoDB" id="9802624at2"/>
<dbReference type="PATRIC" id="fig|1768241.3.peg.318"/>
<accession>A0A132C309</accession>
<evidence type="ECO:0000256" key="1">
    <source>
        <dbReference type="ARBA" id="ARBA00001968"/>
    </source>
</evidence>
<feature type="domain" description="HpcH/HpaI aldolase/citrate lyase" evidence="8">
    <location>
        <begin position="18"/>
        <end position="243"/>
    </location>
</feature>
<evidence type="ECO:0000259" key="8">
    <source>
        <dbReference type="Pfam" id="PF03328"/>
    </source>
</evidence>
<dbReference type="RefSeq" id="WP_068239714.1">
    <property type="nucleotide sequence ID" value="NZ_LPUY01000008.1"/>
</dbReference>
<dbReference type="GO" id="GO:0016832">
    <property type="term" value="F:aldehyde-lyase activity"/>
    <property type="evidence" value="ECO:0007669"/>
    <property type="project" value="UniProtKB-ARBA"/>
</dbReference>
<dbReference type="Pfam" id="PF03328">
    <property type="entry name" value="HpcH_HpaI"/>
    <property type="match status" value="1"/>
</dbReference>
<dbReference type="AlphaFoldDB" id="A0A132C309"/>
<dbReference type="Gene3D" id="3.30.310.50">
    <property type="entry name" value="Alpha-D-phosphohexomutase, C-terminal domain"/>
    <property type="match status" value="1"/>
</dbReference>
<dbReference type="GO" id="GO:0046872">
    <property type="term" value="F:metal ion binding"/>
    <property type="evidence" value="ECO:0007669"/>
    <property type="project" value="UniProtKB-KW"/>
</dbReference>
<dbReference type="SUPFAM" id="SSF51621">
    <property type="entry name" value="Phosphoenolpyruvate/pyruvate domain"/>
    <property type="match status" value="1"/>
</dbReference>
<dbReference type="InterPro" id="IPR014543">
    <property type="entry name" value="UCP028291"/>
</dbReference>
<evidence type="ECO:0000256" key="3">
    <source>
        <dbReference type="ARBA" id="ARBA00022723"/>
    </source>
</evidence>
<evidence type="ECO:0000256" key="4">
    <source>
        <dbReference type="ARBA" id="ARBA00023239"/>
    </source>
</evidence>
<gene>
    <name evidence="9" type="primary">hpcH</name>
    <name evidence="9" type="ORF">TRIHO_03180</name>
</gene>